<name>A0A0G0N996_9BACT</name>
<dbReference type="InterPro" id="IPR031107">
    <property type="entry name" value="Small_HSP"/>
</dbReference>
<organism evidence="4 5">
    <name type="scientific">Candidatus Wolfebacteria bacterium GW2011_GWC2_39_22</name>
    <dbReference type="NCBI Taxonomy" id="1619013"/>
    <lineage>
        <taxon>Bacteria</taxon>
        <taxon>Candidatus Wolfeibacteriota</taxon>
    </lineage>
</organism>
<dbReference type="PANTHER" id="PTHR11527">
    <property type="entry name" value="HEAT-SHOCK PROTEIN 20 FAMILY MEMBER"/>
    <property type="match status" value="1"/>
</dbReference>
<dbReference type="Proteomes" id="UP000034665">
    <property type="component" value="Unassembled WGS sequence"/>
</dbReference>
<evidence type="ECO:0000313" key="5">
    <source>
        <dbReference type="Proteomes" id="UP000034665"/>
    </source>
</evidence>
<dbReference type="InterPro" id="IPR002068">
    <property type="entry name" value="A-crystallin/Hsp20_dom"/>
</dbReference>
<feature type="domain" description="SHSP" evidence="3">
    <location>
        <begin position="21"/>
        <end position="134"/>
    </location>
</feature>
<protein>
    <submittedName>
        <fullName evidence="4">Putative small heat shock protein</fullName>
    </submittedName>
</protein>
<gene>
    <name evidence="4" type="ORF">UT41_C0001G0278</name>
</gene>
<dbReference type="Pfam" id="PF00011">
    <property type="entry name" value="HSP20"/>
    <property type="match status" value="1"/>
</dbReference>
<evidence type="ECO:0000259" key="3">
    <source>
        <dbReference type="PROSITE" id="PS01031"/>
    </source>
</evidence>
<sequence length="144" mass="16408">MTLLPYQSLFDIDRFFEGEELEYGITRPSMDMYEKGAAIVAEMHVPGIDADKIEVSVKDGILHVSGTSQKQKEEKDKGYWRKEIRRGSFERMIRLPAPVQENKIEATCENGILTITMPKAKHVAQKTVKVIARNRKPSKVSTKK</sequence>
<dbReference type="PROSITE" id="PS01031">
    <property type="entry name" value="SHSP"/>
    <property type="match status" value="1"/>
</dbReference>
<proteinExistence type="inferred from homology"/>
<accession>A0A0G0N996</accession>
<evidence type="ECO:0000313" key="4">
    <source>
        <dbReference type="EMBL" id="KKR12734.1"/>
    </source>
</evidence>
<evidence type="ECO:0000256" key="2">
    <source>
        <dbReference type="RuleBase" id="RU003616"/>
    </source>
</evidence>
<evidence type="ECO:0000256" key="1">
    <source>
        <dbReference type="PROSITE-ProRule" id="PRU00285"/>
    </source>
</evidence>
<reference evidence="4 5" key="1">
    <citation type="journal article" date="2015" name="Nature">
        <title>rRNA introns, odd ribosomes, and small enigmatic genomes across a large radiation of phyla.</title>
        <authorList>
            <person name="Brown C.T."/>
            <person name="Hug L.A."/>
            <person name="Thomas B.C."/>
            <person name="Sharon I."/>
            <person name="Castelle C.J."/>
            <person name="Singh A."/>
            <person name="Wilkins M.J."/>
            <person name="Williams K.H."/>
            <person name="Banfield J.F."/>
        </authorList>
    </citation>
    <scope>NUCLEOTIDE SEQUENCE [LARGE SCALE GENOMIC DNA]</scope>
</reference>
<comment type="similarity">
    <text evidence="1 2">Belongs to the small heat shock protein (HSP20) family.</text>
</comment>
<comment type="caution">
    <text evidence="4">The sequence shown here is derived from an EMBL/GenBank/DDBJ whole genome shotgun (WGS) entry which is preliminary data.</text>
</comment>
<dbReference type="SUPFAM" id="SSF49764">
    <property type="entry name" value="HSP20-like chaperones"/>
    <property type="match status" value="1"/>
</dbReference>
<dbReference type="Gene3D" id="2.60.40.790">
    <property type="match status" value="1"/>
</dbReference>
<dbReference type="STRING" id="1619013.UT41_C0001G0278"/>
<dbReference type="AlphaFoldDB" id="A0A0G0N996"/>
<keyword evidence="4" id="KW-0346">Stress response</keyword>
<dbReference type="EMBL" id="LBWR01000001">
    <property type="protein sequence ID" value="KKR12734.1"/>
    <property type="molecule type" value="Genomic_DNA"/>
</dbReference>
<dbReference type="InterPro" id="IPR008978">
    <property type="entry name" value="HSP20-like_chaperone"/>
</dbReference>
<dbReference type="CDD" id="cd06464">
    <property type="entry name" value="ACD_sHsps-like"/>
    <property type="match status" value="1"/>
</dbReference>